<dbReference type="AlphaFoldDB" id="A0AAW6E8T1"/>
<reference evidence="2" key="1">
    <citation type="submission" date="2023-01" db="EMBL/GenBank/DDBJ databases">
        <title>Human gut microbiome strain richness.</title>
        <authorList>
            <person name="Chen-Liaw A."/>
        </authorList>
    </citation>
    <scope>NUCLEOTIDE SEQUENCE</scope>
    <source>
        <strain evidence="2">1001275st1_F4_1001275B_160808</strain>
    </source>
</reference>
<dbReference type="PANTHER" id="PTHR40448:SF1">
    <property type="entry name" value="TWO-COMPONENT SENSOR HISTIDINE KINASE"/>
    <property type="match status" value="1"/>
</dbReference>
<dbReference type="PANTHER" id="PTHR40448">
    <property type="entry name" value="TWO-COMPONENT SENSOR HISTIDINE KINASE"/>
    <property type="match status" value="1"/>
</dbReference>
<protein>
    <submittedName>
        <fullName evidence="2">GHKL domain-containing protein</fullName>
    </submittedName>
</protein>
<dbReference type="Proteomes" id="UP001211015">
    <property type="component" value="Unassembled WGS sequence"/>
</dbReference>
<dbReference type="GO" id="GO:0042802">
    <property type="term" value="F:identical protein binding"/>
    <property type="evidence" value="ECO:0007669"/>
    <property type="project" value="TreeGrafter"/>
</dbReference>
<name>A0AAW6E8T1_9FIRM</name>
<dbReference type="InterPro" id="IPR032834">
    <property type="entry name" value="NatK-like_C"/>
</dbReference>
<evidence type="ECO:0000313" key="3">
    <source>
        <dbReference type="Proteomes" id="UP001211015"/>
    </source>
</evidence>
<dbReference type="Pfam" id="PF14501">
    <property type="entry name" value="HATPase_c_5"/>
    <property type="match status" value="1"/>
</dbReference>
<proteinExistence type="predicted"/>
<evidence type="ECO:0000259" key="1">
    <source>
        <dbReference type="Pfam" id="PF14501"/>
    </source>
</evidence>
<dbReference type="EMBL" id="JAQMLV010000014">
    <property type="protein sequence ID" value="MDB8745482.1"/>
    <property type="molecule type" value="Genomic_DNA"/>
</dbReference>
<feature type="domain" description="Sensor histidine kinase NatK-like C-terminal" evidence="1">
    <location>
        <begin position="77"/>
        <end position="165"/>
    </location>
</feature>
<sequence>MKNHLLKLKYDLVNDNYQKAVNYIDEMSEKITAEKEFVSTGNVDFDCLLNYKLAIAQEYGVDFSCNVVLPEELQVDSFDLTVILGNLLDNALNALKKAEKKILEIEINYSIGMIVIKIENTFSGMNNTYDNPGEHGYGLISVQTSLEKYNGKLQNDIIDNKYIAKAILYNIKQKAK</sequence>
<accession>A0AAW6E8T1</accession>
<dbReference type="InterPro" id="IPR036890">
    <property type="entry name" value="HATPase_C_sf"/>
</dbReference>
<dbReference type="Gene3D" id="3.30.565.10">
    <property type="entry name" value="Histidine kinase-like ATPase, C-terminal domain"/>
    <property type="match status" value="1"/>
</dbReference>
<dbReference type="SUPFAM" id="SSF55874">
    <property type="entry name" value="ATPase domain of HSP90 chaperone/DNA topoisomerase II/histidine kinase"/>
    <property type="match status" value="1"/>
</dbReference>
<organism evidence="2 3">
    <name type="scientific">Ruminococcus bicirculans</name>
    <name type="common">ex Wegman et al. 2014</name>
    <dbReference type="NCBI Taxonomy" id="1160721"/>
    <lineage>
        <taxon>Bacteria</taxon>
        <taxon>Bacillati</taxon>
        <taxon>Bacillota</taxon>
        <taxon>Clostridia</taxon>
        <taxon>Eubacteriales</taxon>
        <taxon>Oscillospiraceae</taxon>
        <taxon>Ruminococcus</taxon>
    </lineage>
</organism>
<evidence type="ECO:0000313" key="2">
    <source>
        <dbReference type="EMBL" id="MDB8745482.1"/>
    </source>
</evidence>
<gene>
    <name evidence="2" type="ORF">PNU62_10675</name>
</gene>
<dbReference type="RefSeq" id="WP_272111918.1">
    <property type="nucleotide sequence ID" value="NZ_JAQMLV010000014.1"/>
</dbReference>
<comment type="caution">
    <text evidence="2">The sequence shown here is derived from an EMBL/GenBank/DDBJ whole genome shotgun (WGS) entry which is preliminary data.</text>
</comment>